<reference evidence="2 3" key="1">
    <citation type="submission" date="2014-11" db="EMBL/GenBank/DDBJ databases">
        <authorList>
            <person name="Urmite Genomes Urmite Genomes"/>
        </authorList>
    </citation>
    <scope>NUCLEOTIDE SEQUENCE [LARGE SCALE GENOMIC DNA]</scope>
    <source>
        <strain evidence="2 3">Oc5</strain>
    </source>
</reference>
<dbReference type="InterPro" id="IPR007820">
    <property type="entry name" value="AbrB_fam"/>
</dbReference>
<feature type="transmembrane region" description="Helical" evidence="1">
    <location>
        <begin position="51"/>
        <end position="69"/>
    </location>
</feature>
<keyword evidence="1" id="KW-0812">Transmembrane</keyword>
<dbReference type="OrthoDB" id="5460360at2"/>
<keyword evidence="1" id="KW-1133">Transmembrane helix</keyword>
<feature type="transmembrane region" description="Helical" evidence="1">
    <location>
        <begin position="226"/>
        <end position="243"/>
    </location>
</feature>
<dbReference type="EMBL" id="CDGG01000001">
    <property type="protein sequence ID" value="CEI82238.1"/>
    <property type="molecule type" value="Genomic_DNA"/>
</dbReference>
<sequence length="345" mass="38501">MIFLFLRTIAIGLFGAVIFTVIGLPLPWLLGSMIVTLLFQLKSSWKIVWDSTFRNIGLVIAGYTIGYAFTLEALQDMVNYFPMMIIINIIFLLLFIGVSFAVSKWARLDIGTAMACCAPGGLQQVIVFAEEQKTLNITVVTFYQVIRLLAIITLVPFIVSSNNGGAAPDNTTESYSLILFGLLILCYIVGMACKLIKVPTAYLLGPVFFIMICNLLSIQVPRMPENLLHVAQLFIGIYVGLLLERDKLRKMKSHIVYAVGSCVILISVAFLISEWMAHYFMDFATSFLSVVPGGVDQMGIIAASIQAEVTVVTSFQLFRILFLSIIIIPFVKYMVRRDQMKKVRE</sequence>
<organism evidence="2 3">
    <name type="scientific">Oceanobacillus oncorhynchi</name>
    <dbReference type="NCBI Taxonomy" id="545501"/>
    <lineage>
        <taxon>Bacteria</taxon>
        <taxon>Bacillati</taxon>
        <taxon>Bacillota</taxon>
        <taxon>Bacilli</taxon>
        <taxon>Bacillales</taxon>
        <taxon>Bacillaceae</taxon>
        <taxon>Oceanobacillus</taxon>
    </lineage>
</organism>
<dbReference type="AlphaFoldDB" id="A0A0A1MGM7"/>
<evidence type="ECO:0000313" key="3">
    <source>
        <dbReference type="Proteomes" id="UP000040453"/>
    </source>
</evidence>
<feature type="transmembrane region" description="Helical" evidence="1">
    <location>
        <begin position="140"/>
        <end position="159"/>
    </location>
</feature>
<dbReference type="GO" id="GO:0004497">
    <property type="term" value="F:monooxygenase activity"/>
    <property type="evidence" value="ECO:0007669"/>
    <property type="project" value="UniProtKB-KW"/>
</dbReference>
<evidence type="ECO:0000313" key="2">
    <source>
        <dbReference type="EMBL" id="CEI82238.1"/>
    </source>
</evidence>
<dbReference type="InterPro" id="IPR017516">
    <property type="entry name" value="AbrB_dup"/>
</dbReference>
<dbReference type="Pfam" id="PF05145">
    <property type="entry name" value="AbrB"/>
    <property type="match status" value="1"/>
</dbReference>
<feature type="transmembrane region" description="Helical" evidence="1">
    <location>
        <begin position="255"/>
        <end position="273"/>
    </location>
</feature>
<dbReference type="GO" id="GO:0010468">
    <property type="term" value="P:regulation of gene expression"/>
    <property type="evidence" value="ECO:0007669"/>
    <property type="project" value="InterPro"/>
</dbReference>
<dbReference type="PIRSF" id="PIRSF038991">
    <property type="entry name" value="Protein_AbrB"/>
    <property type="match status" value="1"/>
</dbReference>
<proteinExistence type="predicted"/>
<feature type="transmembrane region" description="Helical" evidence="1">
    <location>
        <begin position="317"/>
        <end position="335"/>
    </location>
</feature>
<feature type="transmembrane region" description="Helical" evidence="1">
    <location>
        <begin position="174"/>
        <end position="193"/>
    </location>
</feature>
<dbReference type="PANTHER" id="PTHR38457:SF1">
    <property type="entry name" value="REGULATOR ABRB-RELATED"/>
    <property type="match status" value="1"/>
</dbReference>
<evidence type="ECO:0000256" key="1">
    <source>
        <dbReference type="SAM" id="Phobius"/>
    </source>
</evidence>
<dbReference type="NCBIfam" id="TIGR03082">
    <property type="entry name" value="Gneg_AbrB_dup"/>
    <property type="match status" value="2"/>
</dbReference>
<name>A0A0A1MGM7_9BACI</name>
<dbReference type="RefSeq" id="WP_042531916.1">
    <property type="nucleotide sequence ID" value="NZ_CAXOIH010000015.1"/>
</dbReference>
<keyword evidence="2" id="KW-0503">Monooxygenase</keyword>
<keyword evidence="1" id="KW-0472">Membrane</keyword>
<accession>A0A0A1MGM7</accession>
<feature type="transmembrane region" description="Helical" evidence="1">
    <location>
        <begin position="200"/>
        <end position="220"/>
    </location>
</feature>
<feature type="transmembrane region" description="Helical" evidence="1">
    <location>
        <begin position="6"/>
        <end position="39"/>
    </location>
</feature>
<keyword evidence="3" id="KW-1185">Reference proteome</keyword>
<dbReference type="STRING" id="545501.BN997_02097"/>
<keyword evidence="2" id="KW-0560">Oxidoreductase</keyword>
<dbReference type="Proteomes" id="UP000040453">
    <property type="component" value="Unassembled WGS sequence"/>
</dbReference>
<protein>
    <submittedName>
        <fullName evidence="2">Putative ammonia monooxygenase</fullName>
    </submittedName>
</protein>
<feature type="transmembrane region" description="Helical" evidence="1">
    <location>
        <begin position="81"/>
        <end position="102"/>
    </location>
</feature>
<dbReference type="PANTHER" id="PTHR38457">
    <property type="entry name" value="REGULATOR ABRB-RELATED"/>
    <property type="match status" value="1"/>
</dbReference>
<gene>
    <name evidence="2" type="ORF">BN997_02097</name>
</gene>
<dbReference type="GO" id="GO:0016020">
    <property type="term" value="C:membrane"/>
    <property type="evidence" value="ECO:0007669"/>
    <property type="project" value="InterPro"/>
</dbReference>